<gene>
    <name evidence="1" type="ORF">HMPREF0179_01648</name>
</gene>
<dbReference type="HOGENOM" id="CLU_105386_0_0_7"/>
<dbReference type="AlphaFoldDB" id="E5Y635"/>
<dbReference type="RefSeq" id="WP_005027063.1">
    <property type="nucleotide sequence ID" value="NZ_KE150240.1"/>
</dbReference>
<evidence type="ECO:0008006" key="3">
    <source>
        <dbReference type="Google" id="ProtNLM"/>
    </source>
</evidence>
<proteinExistence type="predicted"/>
<evidence type="ECO:0000313" key="1">
    <source>
        <dbReference type="EMBL" id="EFV44582.1"/>
    </source>
</evidence>
<organism evidence="1 2">
    <name type="scientific">Bilophila wadsworthia (strain 3_1_6)</name>
    <dbReference type="NCBI Taxonomy" id="563192"/>
    <lineage>
        <taxon>Bacteria</taxon>
        <taxon>Pseudomonadati</taxon>
        <taxon>Thermodesulfobacteriota</taxon>
        <taxon>Desulfovibrionia</taxon>
        <taxon>Desulfovibrionales</taxon>
        <taxon>Desulfovibrionaceae</taxon>
        <taxon>Bilophila</taxon>
    </lineage>
</organism>
<comment type="caution">
    <text evidence="1">The sequence shown here is derived from an EMBL/GenBank/DDBJ whole genome shotgun (WGS) entry which is preliminary data.</text>
</comment>
<accession>E5Y635</accession>
<protein>
    <recommendedName>
        <fullName evidence="3">Recombination-associated protein RdgC</fullName>
    </recommendedName>
</protein>
<reference evidence="1 2" key="2">
    <citation type="submission" date="2013-04" db="EMBL/GenBank/DDBJ databases">
        <title>The Genome Sequence of Bilophila wadsworthia 3_1_6.</title>
        <authorList>
            <consortium name="The Broad Institute Genomics Platform"/>
            <person name="Earl A."/>
            <person name="Ward D."/>
            <person name="Feldgarden M."/>
            <person name="Gevers D."/>
            <person name="Sibley C."/>
            <person name="Strauss J."/>
            <person name="Allen-Vercoe E."/>
            <person name="Walker B."/>
            <person name="Young S."/>
            <person name="Zeng Q."/>
            <person name="Gargeya S."/>
            <person name="Fitzgerald M."/>
            <person name="Haas B."/>
            <person name="Abouelleil A."/>
            <person name="Allen A.W."/>
            <person name="Alvarado L."/>
            <person name="Arachchi H.M."/>
            <person name="Berlin A.M."/>
            <person name="Chapman S.B."/>
            <person name="Gainer-Dewar J."/>
            <person name="Goldberg J."/>
            <person name="Griggs A."/>
            <person name="Gujja S."/>
            <person name="Hansen M."/>
            <person name="Howarth C."/>
            <person name="Imamovic A."/>
            <person name="Ireland A."/>
            <person name="Larimer J."/>
            <person name="McCowan C."/>
            <person name="Murphy C."/>
            <person name="Pearson M."/>
            <person name="Poon T.W."/>
            <person name="Priest M."/>
            <person name="Roberts A."/>
            <person name="Saif S."/>
            <person name="Shea T."/>
            <person name="Sisk P."/>
            <person name="Sykes S."/>
            <person name="Wortman J."/>
            <person name="Nusbaum C."/>
            <person name="Birren B."/>
        </authorList>
    </citation>
    <scope>NUCLEOTIDE SEQUENCE [LARGE SCALE GENOMIC DNA]</scope>
    <source>
        <strain evidence="1 2">3_1_6</strain>
    </source>
</reference>
<dbReference type="EMBL" id="ADCP02000003">
    <property type="protein sequence ID" value="EFV44582.1"/>
    <property type="molecule type" value="Genomic_DNA"/>
</dbReference>
<dbReference type="eggNOG" id="COG2974">
    <property type="taxonomic scope" value="Bacteria"/>
</dbReference>
<dbReference type="Proteomes" id="UP000006034">
    <property type="component" value="Unassembled WGS sequence"/>
</dbReference>
<name>E5Y635_BILW3</name>
<keyword evidence="2" id="KW-1185">Reference proteome</keyword>
<dbReference type="GeneID" id="78087345"/>
<sequence length="174" mass="20029">MNEPYLGQTTDMVLGQEFLTWLWFRCETQPMGFKDKEGVPFSMNLEQRIVVQGGEGDSLETASVSGSLSQLREVRLGLRTGKKVTRALVRFEREELAWQTTIKAEDFSLGSFKTPKVEREEDDDPDAAFLEKMYLMELCLGLFDACYKQFLDIRLSSLWDKEVQDMSAWMSQQA</sequence>
<dbReference type="STRING" id="563192.HMPREF0179_01648"/>
<evidence type="ECO:0000313" key="2">
    <source>
        <dbReference type="Proteomes" id="UP000006034"/>
    </source>
</evidence>
<dbReference type="OrthoDB" id="5470789at2"/>
<reference evidence="1 2" key="1">
    <citation type="submission" date="2010-10" db="EMBL/GenBank/DDBJ databases">
        <authorList>
            <consortium name="The Broad Institute Genome Sequencing Platform"/>
            <person name="Ward D."/>
            <person name="Earl A."/>
            <person name="Feldgarden M."/>
            <person name="Young S.K."/>
            <person name="Gargeya S."/>
            <person name="Zeng Q."/>
            <person name="Alvarado L."/>
            <person name="Berlin A."/>
            <person name="Bochicchio J."/>
            <person name="Chapman S.B."/>
            <person name="Chen Z."/>
            <person name="Freedman E."/>
            <person name="Gellesch M."/>
            <person name="Goldberg J."/>
            <person name="Griggs A."/>
            <person name="Gujja S."/>
            <person name="Heilman E."/>
            <person name="Heiman D."/>
            <person name="Howarth C."/>
            <person name="Mehta T."/>
            <person name="Neiman D."/>
            <person name="Pearson M."/>
            <person name="Roberts A."/>
            <person name="Saif S."/>
            <person name="Shea T."/>
            <person name="Shenoy N."/>
            <person name="Sisk P."/>
            <person name="Stolte C."/>
            <person name="Sykes S."/>
            <person name="White J."/>
            <person name="Yandava C."/>
            <person name="Allen-Vercoe E."/>
            <person name="Sibley C."/>
            <person name="Ambrose C.E."/>
            <person name="Strauss J."/>
            <person name="Daigneault M."/>
            <person name="Haas B."/>
            <person name="Nusbaum C."/>
            <person name="Birren B."/>
        </authorList>
    </citation>
    <scope>NUCLEOTIDE SEQUENCE [LARGE SCALE GENOMIC DNA]</scope>
    <source>
        <strain evidence="1 2">3_1_6</strain>
    </source>
</reference>